<dbReference type="GO" id="GO:0007165">
    <property type="term" value="P:signal transduction"/>
    <property type="evidence" value="ECO:0007669"/>
    <property type="project" value="UniProtKB-ARBA"/>
</dbReference>
<evidence type="ECO:0000259" key="10">
    <source>
        <dbReference type="PROSITE" id="PS50887"/>
    </source>
</evidence>
<keyword evidence="2 5" id="KW-0812">Transmembrane</keyword>
<dbReference type="InterPro" id="IPR029787">
    <property type="entry name" value="Nucleotide_cyclase"/>
</dbReference>
<dbReference type="InterPro" id="IPR000160">
    <property type="entry name" value="GGDEF_dom"/>
</dbReference>
<dbReference type="Gene3D" id="3.30.450.20">
    <property type="entry name" value="PAS domain"/>
    <property type="match status" value="2"/>
</dbReference>
<evidence type="ECO:0000313" key="12">
    <source>
        <dbReference type="Proteomes" id="UP000199119"/>
    </source>
</evidence>
<dbReference type="PROSITE" id="PS50113">
    <property type="entry name" value="PAC"/>
    <property type="match status" value="1"/>
</dbReference>
<reference evidence="12" key="1">
    <citation type="submission" date="2016-10" db="EMBL/GenBank/DDBJ databases">
        <authorList>
            <person name="Varghese N."/>
            <person name="Submissions S."/>
        </authorList>
    </citation>
    <scope>NUCLEOTIDE SEQUENCE [LARGE SCALE GENOMIC DNA]</scope>
    <source>
        <strain evidence="12">DSM 27981</strain>
    </source>
</reference>
<dbReference type="Gene3D" id="3.30.450.350">
    <property type="entry name" value="CHASE domain"/>
    <property type="match status" value="1"/>
</dbReference>
<dbReference type="Pfam" id="PF13426">
    <property type="entry name" value="PAS_9"/>
    <property type="match status" value="1"/>
</dbReference>
<dbReference type="InterPro" id="IPR035965">
    <property type="entry name" value="PAS-like_dom_sf"/>
</dbReference>
<feature type="domain" description="PAS" evidence="6">
    <location>
        <begin position="485"/>
        <end position="526"/>
    </location>
</feature>
<evidence type="ECO:0000259" key="8">
    <source>
        <dbReference type="PROSITE" id="PS50839"/>
    </source>
</evidence>
<dbReference type="Gene3D" id="3.20.20.450">
    <property type="entry name" value="EAL domain"/>
    <property type="match status" value="1"/>
</dbReference>
<dbReference type="InterPro" id="IPR042240">
    <property type="entry name" value="CHASE_sf"/>
</dbReference>
<dbReference type="SUPFAM" id="SSF141868">
    <property type="entry name" value="EAL domain-like"/>
    <property type="match status" value="1"/>
</dbReference>
<dbReference type="PROSITE" id="PS50839">
    <property type="entry name" value="CHASE"/>
    <property type="match status" value="1"/>
</dbReference>
<accession>A0A1I2DJ90</accession>
<dbReference type="NCBIfam" id="TIGR00254">
    <property type="entry name" value="GGDEF"/>
    <property type="match status" value="1"/>
</dbReference>
<feature type="transmembrane region" description="Helical" evidence="5">
    <location>
        <begin position="12"/>
        <end position="32"/>
    </location>
</feature>
<evidence type="ECO:0000256" key="1">
    <source>
        <dbReference type="ARBA" id="ARBA00004370"/>
    </source>
</evidence>
<gene>
    <name evidence="11" type="ORF">SAMN04489711_105224</name>
</gene>
<evidence type="ECO:0000259" key="9">
    <source>
        <dbReference type="PROSITE" id="PS50883"/>
    </source>
</evidence>
<feature type="domain" description="CHASE" evidence="8">
    <location>
        <begin position="144"/>
        <end position="243"/>
    </location>
</feature>
<evidence type="ECO:0000259" key="7">
    <source>
        <dbReference type="PROSITE" id="PS50113"/>
    </source>
</evidence>
<feature type="domain" description="GGDEF" evidence="10">
    <location>
        <begin position="644"/>
        <end position="782"/>
    </location>
</feature>
<dbReference type="PROSITE" id="PS50883">
    <property type="entry name" value="EAL"/>
    <property type="match status" value="1"/>
</dbReference>
<dbReference type="InterPro" id="IPR006189">
    <property type="entry name" value="CHASE_dom"/>
</dbReference>
<dbReference type="SUPFAM" id="SSF55785">
    <property type="entry name" value="PYP-like sensor domain (PAS domain)"/>
    <property type="match status" value="2"/>
</dbReference>
<dbReference type="PANTHER" id="PTHR44757">
    <property type="entry name" value="DIGUANYLATE CYCLASE DGCP"/>
    <property type="match status" value="1"/>
</dbReference>
<evidence type="ECO:0000313" key="11">
    <source>
        <dbReference type="EMBL" id="SFE80293.1"/>
    </source>
</evidence>
<dbReference type="RefSeq" id="WP_092939455.1">
    <property type="nucleotide sequence ID" value="NZ_FONX01000005.1"/>
</dbReference>
<dbReference type="PROSITE" id="PS50112">
    <property type="entry name" value="PAS"/>
    <property type="match status" value="2"/>
</dbReference>
<dbReference type="Pfam" id="PF13188">
    <property type="entry name" value="PAS_8"/>
    <property type="match status" value="1"/>
</dbReference>
<keyword evidence="4 5" id="KW-0472">Membrane</keyword>
<keyword evidence="3 5" id="KW-1133">Transmembrane helix</keyword>
<proteinExistence type="predicted"/>
<feature type="domain" description="PAS" evidence="6">
    <location>
        <begin position="357"/>
        <end position="428"/>
    </location>
</feature>
<dbReference type="PROSITE" id="PS50887">
    <property type="entry name" value="GGDEF"/>
    <property type="match status" value="1"/>
</dbReference>
<dbReference type="InterPro" id="IPR000014">
    <property type="entry name" value="PAS"/>
</dbReference>
<dbReference type="PANTHER" id="PTHR44757:SF2">
    <property type="entry name" value="BIOFILM ARCHITECTURE MAINTENANCE PROTEIN MBAA"/>
    <property type="match status" value="1"/>
</dbReference>
<dbReference type="SMART" id="SM00052">
    <property type="entry name" value="EAL"/>
    <property type="match status" value="1"/>
</dbReference>
<dbReference type="InterPro" id="IPR001610">
    <property type="entry name" value="PAC"/>
</dbReference>
<evidence type="ECO:0000256" key="4">
    <source>
        <dbReference type="ARBA" id="ARBA00023136"/>
    </source>
</evidence>
<feature type="transmembrane region" description="Helical" evidence="5">
    <location>
        <begin position="316"/>
        <end position="337"/>
    </location>
</feature>
<protein>
    <submittedName>
        <fullName evidence="11">PAS domain S-box-containing protein/diguanylate cyclase (GGDEF) domain-containing protein</fullName>
    </submittedName>
</protein>
<keyword evidence="12" id="KW-1185">Reference proteome</keyword>
<dbReference type="InterPro" id="IPR043128">
    <property type="entry name" value="Rev_trsase/Diguanyl_cyclase"/>
</dbReference>
<comment type="subcellular location">
    <subcellularLocation>
        <location evidence="1">Membrane</location>
    </subcellularLocation>
</comment>
<dbReference type="FunFam" id="3.20.20.450:FF:000001">
    <property type="entry name" value="Cyclic di-GMP phosphodiesterase yahA"/>
    <property type="match status" value="1"/>
</dbReference>
<dbReference type="Gene3D" id="3.30.70.270">
    <property type="match status" value="1"/>
</dbReference>
<evidence type="ECO:0000256" key="5">
    <source>
        <dbReference type="SAM" id="Phobius"/>
    </source>
</evidence>
<dbReference type="OrthoDB" id="9813903at2"/>
<dbReference type="InterPro" id="IPR052155">
    <property type="entry name" value="Biofilm_reg_signaling"/>
</dbReference>
<name>A0A1I2DJ90_9BURK</name>
<dbReference type="InterPro" id="IPR000700">
    <property type="entry name" value="PAS-assoc_C"/>
</dbReference>
<dbReference type="CDD" id="cd01948">
    <property type="entry name" value="EAL"/>
    <property type="match status" value="1"/>
</dbReference>
<evidence type="ECO:0000259" key="6">
    <source>
        <dbReference type="PROSITE" id="PS50112"/>
    </source>
</evidence>
<sequence length="1048" mass="115660">MTLLALQRVQPRLWLPGVVVAALGLLGSFLLWNQQQASVEAISEVRIEQETRSFAEALELRLGANVELLNGMRTLFVLNPRIGHGDFARAVQDLNLQRSHAGVTDLSFVRYVPRHELADFEARTREAVSGGTFTVHPPGVRAAYYVIEYLWPTQGGSLLGLDIAAGRPADAEAFLRSRATGVVAASGPLEVGTAPHRAMAITLRAPVFASASGDAQPSDGARRFIGALGATIQIRALVDALRSEGYLSGMRLGIQDRGLAGSAPAAQPSTLLPLEGGEPASAQRYERMAQIGGRTWQMAFYPDRDFLSDSERQMPWLVGLGGLLVTALLTALVVLLVRRRAQAQDQALAAQSARTDSEERFRTVFNQAAVGVAQTCTTTGELVRVNQKFCDIVGYSAEELQSMRFEHFTHPDDLEADLELTRRMHRGELPEFRLEKRYVRKNGEIITVDLNVSPMRSSNGSSDFHIAAVQDISARKGMEAALRDSEQRLLGILNRMPVGVCLVQSDGTIAFRNERFTQICGYAEDETPDVHAWWRKLFPDSLQRAAARERWRSQRRLGLQADGDIPAREYTITDKDGHSRTIEASGALLGDAHMLTMVDLSQRKADEEEIRYLAYYDPLTRLPNRRLLVDRLQQALGASARRQRCGALLMLDLDNFKTLNETRGHDKGDMLLREVGQRLRGCVSSEDTVARHGGDEFVVVLEDLGDNLQEAAAHAEDIGQRILGALREPFMLDGQAHHSTLSIGVTVFQGQRESADELIKRGDLAMYQAKAAGRDRLQFYDPQMQALVAARAALEVDMRTGLRQGQFELFYQPQVVQGRITGAEALLRWRHPQRGFVSPGEFIPLAEDCGLILPLGEWVLQDACARLAQWAQRPGLSHLSLSVNVSPREFHQRGFVAQVLQALASTGADARHLKLELTEGLLLQDVEDTIDKMGQLRAYGVGFSLDDFGTGYSSLAYLKRLPLDELKIDQIFVRDVLTDPNDAAIARTIVALGTSLGLRVTAEGVETKEQRAFLERAHCHAWQGYLLSAPLVAVAFEDLVLARGDVPI</sequence>
<dbReference type="GO" id="GO:0003824">
    <property type="term" value="F:catalytic activity"/>
    <property type="evidence" value="ECO:0007669"/>
    <property type="project" value="UniProtKB-ARBA"/>
</dbReference>
<dbReference type="SMART" id="SM00091">
    <property type="entry name" value="PAS"/>
    <property type="match status" value="2"/>
</dbReference>
<dbReference type="EMBL" id="FONX01000005">
    <property type="protein sequence ID" value="SFE80293.1"/>
    <property type="molecule type" value="Genomic_DNA"/>
</dbReference>
<dbReference type="SMART" id="SM01079">
    <property type="entry name" value="CHASE"/>
    <property type="match status" value="1"/>
</dbReference>
<dbReference type="STRING" id="1177982.SAMN04489711_105224"/>
<dbReference type="Pfam" id="PF00563">
    <property type="entry name" value="EAL"/>
    <property type="match status" value="1"/>
</dbReference>
<dbReference type="Pfam" id="PF03924">
    <property type="entry name" value="CHASE"/>
    <property type="match status" value="1"/>
</dbReference>
<dbReference type="SMART" id="SM00086">
    <property type="entry name" value="PAC"/>
    <property type="match status" value="2"/>
</dbReference>
<feature type="domain" description="EAL" evidence="9">
    <location>
        <begin position="791"/>
        <end position="1044"/>
    </location>
</feature>
<dbReference type="CDD" id="cd00130">
    <property type="entry name" value="PAS"/>
    <property type="match status" value="2"/>
</dbReference>
<dbReference type="NCBIfam" id="TIGR00229">
    <property type="entry name" value="sensory_box"/>
    <property type="match status" value="2"/>
</dbReference>
<dbReference type="CDD" id="cd01949">
    <property type="entry name" value="GGDEF"/>
    <property type="match status" value="1"/>
</dbReference>
<dbReference type="SUPFAM" id="SSF55073">
    <property type="entry name" value="Nucleotide cyclase"/>
    <property type="match status" value="1"/>
</dbReference>
<dbReference type="InterPro" id="IPR035919">
    <property type="entry name" value="EAL_sf"/>
</dbReference>
<dbReference type="InterPro" id="IPR001633">
    <property type="entry name" value="EAL_dom"/>
</dbReference>
<organism evidence="11 12">
    <name type="scientific">Paracidovorax wautersii</name>
    <dbReference type="NCBI Taxonomy" id="1177982"/>
    <lineage>
        <taxon>Bacteria</taxon>
        <taxon>Pseudomonadati</taxon>
        <taxon>Pseudomonadota</taxon>
        <taxon>Betaproteobacteria</taxon>
        <taxon>Burkholderiales</taxon>
        <taxon>Comamonadaceae</taxon>
        <taxon>Paracidovorax</taxon>
    </lineage>
</organism>
<dbReference type="Proteomes" id="UP000199119">
    <property type="component" value="Unassembled WGS sequence"/>
</dbReference>
<evidence type="ECO:0000256" key="3">
    <source>
        <dbReference type="ARBA" id="ARBA00022989"/>
    </source>
</evidence>
<dbReference type="Pfam" id="PF00990">
    <property type="entry name" value="GGDEF"/>
    <property type="match status" value="1"/>
</dbReference>
<evidence type="ECO:0000256" key="2">
    <source>
        <dbReference type="ARBA" id="ARBA00022692"/>
    </source>
</evidence>
<dbReference type="GO" id="GO:0016020">
    <property type="term" value="C:membrane"/>
    <property type="evidence" value="ECO:0007669"/>
    <property type="project" value="UniProtKB-SubCell"/>
</dbReference>
<feature type="domain" description="PAC" evidence="7">
    <location>
        <begin position="432"/>
        <end position="484"/>
    </location>
</feature>
<dbReference type="SMART" id="SM00267">
    <property type="entry name" value="GGDEF"/>
    <property type="match status" value="1"/>
</dbReference>
<dbReference type="AlphaFoldDB" id="A0A1I2DJ90"/>